<keyword evidence="5" id="KW-1185">Reference proteome</keyword>
<dbReference type="PROSITE" id="PS51319">
    <property type="entry name" value="TFIIS_N"/>
    <property type="match status" value="1"/>
</dbReference>
<feature type="region of interest" description="Disordered" evidence="2">
    <location>
        <begin position="192"/>
        <end position="260"/>
    </location>
</feature>
<dbReference type="SUPFAM" id="SSF47676">
    <property type="entry name" value="Conserved domain common to transcription factors TFIIS, elongin A, CRSP70"/>
    <property type="match status" value="1"/>
</dbReference>
<feature type="region of interest" description="Disordered" evidence="2">
    <location>
        <begin position="760"/>
        <end position="788"/>
    </location>
</feature>
<dbReference type="EMBL" id="QPKB01000005">
    <property type="protein sequence ID" value="RWR85970.1"/>
    <property type="molecule type" value="Genomic_DNA"/>
</dbReference>
<evidence type="ECO:0000256" key="1">
    <source>
        <dbReference type="PROSITE-ProRule" id="PRU00649"/>
    </source>
</evidence>
<feature type="compositionally biased region" description="Polar residues" evidence="2">
    <location>
        <begin position="733"/>
        <end position="743"/>
    </location>
</feature>
<sequence>MKDGLTALARVDELVTVMQTSDGIMKDTGDIARQWSTVATILAATGNNDCLNHFIQSDGLQFLNQWLQVAQKCKVNTSDSSVEESISGLLGALEKLPIDEERLNTCGIRETIKPLLTHKSLNVQEIARRLFDSWHQIEDTNSFSQDVIKGGTCCDGNEDEAKLSDDMKVIAEDRCAKSPMHDAFPIKEAVEGSLSEHSEATRKDDNSQSEIFKDVKITTSNQDASPTSSKQEDVNGHQGGVNSSSCSPISNTRRESSGITEHSSLCHVEVTTSVGTCSSLVPGDQNLGDKTHSSLCLVEVTTSVGTCSSLVPGDQNLGDKSSDVSLLKDGNVDDRSSDDNNGMVIEMAMKESSKHSKKEMCSTHSKFDQLDDLSACPANAQSSMIEPDESCDMDVESLSCERKTASAGLVDDHGVTEAQIESGTVDCAMPKYSRSTAEAISDVQEGKCHANYLQDLADSGCISRQPEGPKASCHRKEAFRAVGNIIERVSKPDLFARKGHASLIAFLKPAMDTKELGEVDGTGSNVELDYGLDDALEVARRVAKEVEREVVDYRGPFCSSSSGGKVSKGEIMQPNSPDSVGCKHDESMIEKVNEDGISVEQDHSDGGSSPKRKRLRTSNESDSEPDCQTSELELPKTAAVTQETNDNNHKNMCDFDLNEDVNTQEIECSVIVNQPNFVTVPIPVVAALKGAPVSRTTPLHFEGELGWRGSATTSAFRRASPRGTPDREKTSLIEESSNSSKQRQNLLEIDLNVALGDGDALNLPSSPKHVPESSGLHSADSSVEVSSTKAERLKLDLNRVGDSEDACILYSSDWKVRGQLYNHQNGKRVQSPASSSSSRRTPMRDFDLNDNPAFFDACVSHDHRVNNDKAQYQNTKAYGRFKPDDPVVSIMGSKIDVNRKEFVNRDPSFLMNGLHVESSATASLVRAGATSQPPLMFPPMQHPTYGYNGLMMRPPMSLHPQFYGAPGNIPYMVDSRGYAVTPHMMGSSSAAASSFARPFLMSATDAPLGSHGAGFLPSGLDLNSGATSVAAEGNEMGTFRQLFVQGPGSLMEEQMKSAGAGTAVKRKEPEYAWEMNPFGYKHEPLLR</sequence>
<comment type="caution">
    <text evidence="4">The sequence shown here is derived from an EMBL/GenBank/DDBJ whole genome shotgun (WGS) entry which is preliminary data.</text>
</comment>
<dbReference type="Gene3D" id="1.20.930.10">
    <property type="entry name" value="Conserved domain common to transcription factors TFIIS, elongin A, CRSP70"/>
    <property type="match status" value="1"/>
</dbReference>
<evidence type="ECO:0000256" key="2">
    <source>
        <dbReference type="SAM" id="MobiDB-lite"/>
    </source>
</evidence>
<dbReference type="AlphaFoldDB" id="A0A3S3P9B7"/>
<feature type="compositionally biased region" description="Polar residues" evidence="2">
    <location>
        <begin position="217"/>
        <end position="229"/>
    </location>
</feature>
<accession>A0A3S3P9B7</accession>
<comment type="subcellular location">
    <subcellularLocation>
        <location evidence="1">Nucleus</location>
    </subcellularLocation>
</comment>
<keyword evidence="1" id="KW-0539">Nucleus</keyword>
<dbReference type="GO" id="GO:0005634">
    <property type="term" value="C:nucleus"/>
    <property type="evidence" value="ECO:0007669"/>
    <property type="project" value="UniProtKB-SubCell"/>
</dbReference>
<feature type="domain" description="TFIIS N-terminal" evidence="3">
    <location>
        <begin position="61"/>
        <end position="141"/>
    </location>
</feature>
<feature type="region of interest" description="Disordered" evidence="2">
    <location>
        <begin position="559"/>
        <end position="583"/>
    </location>
</feature>
<feature type="region of interest" description="Disordered" evidence="2">
    <location>
        <begin position="311"/>
        <end position="340"/>
    </location>
</feature>
<feature type="compositionally biased region" description="Polar residues" evidence="2">
    <location>
        <begin position="823"/>
        <end position="833"/>
    </location>
</feature>
<dbReference type="Proteomes" id="UP000283530">
    <property type="component" value="Unassembled WGS sequence"/>
</dbReference>
<feature type="region of interest" description="Disordered" evidence="2">
    <location>
        <begin position="596"/>
        <end position="634"/>
    </location>
</feature>
<dbReference type="InterPro" id="IPR017923">
    <property type="entry name" value="TFIIS_N"/>
</dbReference>
<feature type="compositionally biased region" description="Basic and acidic residues" evidence="2">
    <location>
        <begin position="596"/>
        <end position="605"/>
    </location>
</feature>
<dbReference type="PANTHER" id="PTHR47292:SF1">
    <property type="entry name" value="TRANSCRIPTION ELONGATION FACTOR (TFIIS) FAMILY PROTEIN"/>
    <property type="match status" value="1"/>
</dbReference>
<evidence type="ECO:0000259" key="3">
    <source>
        <dbReference type="PROSITE" id="PS51319"/>
    </source>
</evidence>
<feature type="compositionally biased region" description="Polar residues" evidence="2">
    <location>
        <begin position="775"/>
        <end position="788"/>
    </location>
</feature>
<dbReference type="PANTHER" id="PTHR47292">
    <property type="entry name" value="TRANSCRIPTION ELONGATION FACTOR (TFIIS) FAMILY PROTEIN-RELATED"/>
    <property type="match status" value="1"/>
</dbReference>
<organism evidence="4 5">
    <name type="scientific">Cinnamomum micranthum f. kanehirae</name>
    <dbReference type="NCBI Taxonomy" id="337451"/>
    <lineage>
        <taxon>Eukaryota</taxon>
        <taxon>Viridiplantae</taxon>
        <taxon>Streptophyta</taxon>
        <taxon>Embryophyta</taxon>
        <taxon>Tracheophyta</taxon>
        <taxon>Spermatophyta</taxon>
        <taxon>Magnoliopsida</taxon>
        <taxon>Magnoliidae</taxon>
        <taxon>Laurales</taxon>
        <taxon>Lauraceae</taxon>
        <taxon>Cinnamomum</taxon>
    </lineage>
</organism>
<evidence type="ECO:0000313" key="4">
    <source>
        <dbReference type="EMBL" id="RWR85970.1"/>
    </source>
</evidence>
<gene>
    <name evidence="4" type="ORF">CKAN_01485100</name>
</gene>
<dbReference type="InterPro" id="IPR035441">
    <property type="entry name" value="TFIIS/LEDGF_dom_sf"/>
</dbReference>
<feature type="region of interest" description="Disordered" evidence="2">
    <location>
        <begin position="712"/>
        <end position="743"/>
    </location>
</feature>
<feature type="region of interest" description="Disordered" evidence="2">
    <location>
        <begin position="823"/>
        <end position="845"/>
    </location>
</feature>
<reference evidence="4 5" key="1">
    <citation type="journal article" date="2019" name="Nat. Plants">
        <title>Stout camphor tree genome fills gaps in understanding of flowering plant genome evolution.</title>
        <authorList>
            <person name="Chaw S.M."/>
            <person name="Liu Y.C."/>
            <person name="Wu Y.W."/>
            <person name="Wang H.Y."/>
            <person name="Lin C.I."/>
            <person name="Wu C.S."/>
            <person name="Ke H.M."/>
            <person name="Chang L.Y."/>
            <person name="Hsu C.Y."/>
            <person name="Yang H.T."/>
            <person name="Sudianto E."/>
            <person name="Hsu M.H."/>
            <person name="Wu K.P."/>
            <person name="Wang L.N."/>
            <person name="Leebens-Mack J.H."/>
            <person name="Tsai I.J."/>
        </authorList>
    </citation>
    <scope>NUCLEOTIDE SEQUENCE [LARGE SCALE GENOMIC DNA]</scope>
    <source>
        <strain evidence="5">cv. Chaw 1501</strain>
        <tissue evidence="4">Young leaves</tissue>
    </source>
</reference>
<proteinExistence type="predicted"/>
<name>A0A3S3P9B7_9MAGN</name>
<protein>
    <submittedName>
        <fullName evidence="4">Transcription factor IIS</fullName>
    </submittedName>
</protein>
<dbReference type="Pfam" id="PF08711">
    <property type="entry name" value="Med26"/>
    <property type="match status" value="1"/>
</dbReference>
<feature type="compositionally biased region" description="Basic and acidic residues" evidence="2">
    <location>
        <begin position="192"/>
        <end position="216"/>
    </location>
</feature>
<feature type="compositionally biased region" description="Polar residues" evidence="2">
    <location>
        <begin position="240"/>
        <end position="260"/>
    </location>
</feature>
<evidence type="ECO:0000313" key="5">
    <source>
        <dbReference type="Proteomes" id="UP000283530"/>
    </source>
</evidence>
<dbReference type="OrthoDB" id="1595674at2759"/>